<dbReference type="OrthoDB" id="9779738at2"/>
<evidence type="ECO:0000256" key="7">
    <source>
        <dbReference type="ARBA" id="ARBA00030836"/>
    </source>
</evidence>
<gene>
    <name evidence="9" type="ORF">E4665_01265</name>
</gene>
<evidence type="ECO:0000256" key="4">
    <source>
        <dbReference type="ARBA" id="ARBA00022670"/>
    </source>
</evidence>
<dbReference type="InterPro" id="IPR000816">
    <property type="entry name" value="Peptidase_C15"/>
</dbReference>
<dbReference type="AlphaFoldDB" id="A0A4Z0GSF9"/>
<evidence type="ECO:0000256" key="5">
    <source>
        <dbReference type="ARBA" id="ARBA00022801"/>
    </source>
</evidence>
<reference evidence="9 10" key="1">
    <citation type="journal article" date="2015" name="Int. J. Syst. Evol. Microbiol.">
        <title>Sporolactobacillus shoreae sp. nov. and Sporolactobacillus spathodeae sp. nov., two spore-forming lactic acid bacteria isolated from tree barks in Thailand.</title>
        <authorList>
            <person name="Thamacharoensuk T."/>
            <person name="Kitahara M."/>
            <person name="Ohkuma M."/>
            <person name="Thongchul N."/>
            <person name="Tanasupawat S."/>
        </authorList>
    </citation>
    <scope>NUCLEOTIDE SEQUENCE [LARGE SCALE GENOMIC DNA]</scope>
    <source>
        <strain evidence="9 10">BK92</strain>
    </source>
</reference>
<dbReference type="GO" id="GO:0005829">
    <property type="term" value="C:cytosol"/>
    <property type="evidence" value="ECO:0007669"/>
    <property type="project" value="InterPro"/>
</dbReference>
<dbReference type="Pfam" id="PF01470">
    <property type="entry name" value="Peptidase_C15"/>
    <property type="match status" value="1"/>
</dbReference>
<dbReference type="EMBL" id="SRJD01000001">
    <property type="protein sequence ID" value="TGB00334.1"/>
    <property type="molecule type" value="Genomic_DNA"/>
</dbReference>
<dbReference type="GO" id="GO:0006508">
    <property type="term" value="P:proteolysis"/>
    <property type="evidence" value="ECO:0007669"/>
    <property type="project" value="UniProtKB-KW"/>
</dbReference>
<evidence type="ECO:0000256" key="8">
    <source>
        <dbReference type="ARBA" id="ARBA00031559"/>
    </source>
</evidence>
<dbReference type="InterPro" id="IPR036440">
    <property type="entry name" value="Peptidase_C15-like_sf"/>
</dbReference>
<dbReference type="PANTHER" id="PTHR23402:SF1">
    <property type="entry name" value="PYROGLUTAMYL-PEPTIDASE I"/>
    <property type="match status" value="1"/>
</dbReference>
<evidence type="ECO:0000256" key="1">
    <source>
        <dbReference type="ARBA" id="ARBA00006641"/>
    </source>
</evidence>
<dbReference type="CDD" id="cd00501">
    <property type="entry name" value="Peptidase_C15"/>
    <property type="match status" value="1"/>
</dbReference>
<evidence type="ECO:0000256" key="3">
    <source>
        <dbReference type="ARBA" id="ARBA00022490"/>
    </source>
</evidence>
<comment type="similarity">
    <text evidence="1">Belongs to the peptidase C15 family.</text>
</comment>
<sequence>MDGLHTGDGVTLFSTRLPVVYEQAADRLISAMHVIRPDVVIGVGLADKREQITIERVAINLIDSSTPDNERSVLSDASIINGGPAAYFSTLPVREIINAIKETGTPAVLSNTAGTFVCNNVFYRLMHELEDYGGSISGGFIHVPLIPELITDALQKGVDLEKITDAIKEAALVSVRYVNKKKNI</sequence>
<dbReference type="Gene3D" id="3.40.630.20">
    <property type="entry name" value="Peptidase C15, pyroglutamyl peptidase I-like"/>
    <property type="match status" value="1"/>
</dbReference>
<protein>
    <recommendedName>
        <fullName evidence="2">Pyrrolidone-carboxylate peptidase</fullName>
    </recommendedName>
    <alternativeName>
        <fullName evidence="7">5-oxoprolyl-peptidase</fullName>
    </alternativeName>
    <alternativeName>
        <fullName evidence="8">Pyroglutamyl-peptidase I</fullName>
    </alternativeName>
</protein>
<evidence type="ECO:0000256" key="2">
    <source>
        <dbReference type="ARBA" id="ARBA00019191"/>
    </source>
</evidence>
<proteinExistence type="inferred from homology"/>
<keyword evidence="6" id="KW-0788">Thiol protease</keyword>
<dbReference type="PIRSF" id="PIRSF015592">
    <property type="entry name" value="Prld-crbxl_pptds"/>
    <property type="match status" value="1"/>
</dbReference>
<evidence type="ECO:0000313" key="10">
    <source>
        <dbReference type="Proteomes" id="UP000298347"/>
    </source>
</evidence>
<evidence type="ECO:0000256" key="6">
    <source>
        <dbReference type="ARBA" id="ARBA00022807"/>
    </source>
</evidence>
<dbReference type="Proteomes" id="UP000298347">
    <property type="component" value="Unassembled WGS sequence"/>
</dbReference>
<accession>A0A4Z0GSF9</accession>
<dbReference type="InterPro" id="IPR016125">
    <property type="entry name" value="Peptidase_C15-like"/>
</dbReference>
<dbReference type="SUPFAM" id="SSF53182">
    <property type="entry name" value="Pyrrolidone carboxyl peptidase (pyroglutamate aminopeptidase)"/>
    <property type="match status" value="1"/>
</dbReference>
<comment type="caution">
    <text evidence="9">The sequence shown here is derived from an EMBL/GenBank/DDBJ whole genome shotgun (WGS) entry which is preliminary data.</text>
</comment>
<dbReference type="GO" id="GO:0016920">
    <property type="term" value="F:pyroglutamyl-peptidase activity"/>
    <property type="evidence" value="ECO:0007669"/>
    <property type="project" value="InterPro"/>
</dbReference>
<keyword evidence="3" id="KW-0963">Cytoplasm</keyword>
<keyword evidence="4" id="KW-0645">Protease</keyword>
<keyword evidence="5" id="KW-0378">Hydrolase</keyword>
<keyword evidence="10" id="KW-1185">Reference proteome</keyword>
<organism evidence="9 10">
    <name type="scientific">Sporolactobacillus shoreae</name>
    <dbReference type="NCBI Taxonomy" id="1465501"/>
    <lineage>
        <taxon>Bacteria</taxon>
        <taxon>Bacillati</taxon>
        <taxon>Bacillota</taxon>
        <taxon>Bacilli</taxon>
        <taxon>Bacillales</taxon>
        <taxon>Sporolactobacillaceae</taxon>
        <taxon>Sporolactobacillus</taxon>
    </lineage>
</organism>
<dbReference type="PRINTS" id="PR00706">
    <property type="entry name" value="PYROGLUPTASE"/>
</dbReference>
<name>A0A4Z0GSF9_9BACL</name>
<dbReference type="PANTHER" id="PTHR23402">
    <property type="entry name" value="PROTEASE FAMILY C15 PYROGLUTAMYL-PEPTIDASE I-RELATED"/>
    <property type="match status" value="1"/>
</dbReference>
<evidence type="ECO:0000313" key="9">
    <source>
        <dbReference type="EMBL" id="TGB00334.1"/>
    </source>
</evidence>